<proteinExistence type="predicted"/>
<comment type="caution">
    <text evidence="2">The sequence shown here is derived from an EMBL/GenBank/DDBJ whole genome shotgun (WGS) entry which is preliminary data.</text>
</comment>
<dbReference type="Proteomes" id="UP001501285">
    <property type="component" value="Unassembled WGS sequence"/>
</dbReference>
<dbReference type="PANTHER" id="PTHR43384">
    <property type="entry name" value="SEPTUM SITE-DETERMINING PROTEIN MIND HOMOLOG, CHLOROPLASTIC-RELATED"/>
    <property type="match status" value="1"/>
</dbReference>
<dbReference type="PANTHER" id="PTHR43384:SF13">
    <property type="entry name" value="SLR0110 PROTEIN"/>
    <property type="match status" value="1"/>
</dbReference>
<evidence type="ECO:0000313" key="3">
    <source>
        <dbReference type="Proteomes" id="UP001501285"/>
    </source>
</evidence>
<dbReference type="EMBL" id="BAAANB010000001">
    <property type="protein sequence ID" value="GAA2018656.1"/>
    <property type="molecule type" value="Genomic_DNA"/>
</dbReference>
<name>A0ABN2TSL1_9MICO</name>
<dbReference type="InterPro" id="IPR025669">
    <property type="entry name" value="AAA_dom"/>
</dbReference>
<evidence type="ECO:0000259" key="1">
    <source>
        <dbReference type="Pfam" id="PF13614"/>
    </source>
</evidence>
<organism evidence="2 3">
    <name type="scientific">Terrabacter terrae</name>
    <dbReference type="NCBI Taxonomy" id="318434"/>
    <lineage>
        <taxon>Bacteria</taxon>
        <taxon>Bacillati</taxon>
        <taxon>Actinomycetota</taxon>
        <taxon>Actinomycetes</taxon>
        <taxon>Micrococcales</taxon>
        <taxon>Intrasporangiaceae</taxon>
        <taxon>Terrabacter</taxon>
    </lineage>
</organism>
<dbReference type="Pfam" id="PF13614">
    <property type="entry name" value="AAA_31"/>
    <property type="match status" value="1"/>
</dbReference>
<keyword evidence="3" id="KW-1185">Reference proteome</keyword>
<sequence>MTILWDFDQSAVDTYRFALGGDALLINSAPRVSRALEEDPTQLLVVIGPDIDLDAACELADRERIDRPELGVILLRHRLDVTALAQALRSGVREVVQADDQTALADAVRRSLALTQQLGGHGTTVGSQDGKVITVFSAKGGVGKTTMSTNLATYLASTGAKTLLVDLDLMFGDVAISLQLLPHGSVRDVVAMSGHLDDQGLQSVVTRHEESGLDVVAAPADPADADRVPSHVVIELLKVARGKYDYVIVDTPPSFTEHVLAAFDVSDLTVLIATLDIPAVKNLRIAINTLDTLGAAKEARTIVLNRADAKVGLKPDDVEAALKAPISANVPNSLTVPASVNRGVALVLDDPRNPVSLAIRELADQEIRRRFGEELQNGAKRNFSLFGSRR</sequence>
<reference evidence="2 3" key="1">
    <citation type="journal article" date="2019" name="Int. J. Syst. Evol. Microbiol.">
        <title>The Global Catalogue of Microorganisms (GCM) 10K type strain sequencing project: providing services to taxonomists for standard genome sequencing and annotation.</title>
        <authorList>
            <consortium name="The Broad Institute Genomics Platform"/>
            <consortium name="The Broad Institute Genome Sequencing Center for Infectious Disease"/>
            <person name="Wu L."/>
            <person name="Ma J."/>
        </authorList>
    </citation>
    <scope>NUCLEOTIDE SEQUENCE [LARGE SCALE GENOMIC DNA]</scope>
    <source>
        <strain evidence="2 3">JCM 14283</strain>
    </source>
</reference>
<protein>
    <submittedName>
        <fullName evidence="2">Response regulator</fullName>
    </submittedName>
</protein>
<feature type="domain" description="AAA" evidence="1">
    <location>
        <begin position="131"/>
        <end position="293"/>
    </location>
</feature>
<dbReference type="SUPFAM" id="SSF52540">
    <property type="entry name" value="P-loop containing nucleoside triphosphate hydrolases"/>
    <property type="match status" value="1"/>
</dbReference>
<accession>A0ABN2TSL1</accession>
<dbReference type="Gene3D" id="3.40.50.300">
    <property type="entry name" value="P-loop containing nucleotide triphosphate hydrolases"/>
    <property type="match status" value="1"/>
</dbReference>
<gene>
    <name evidence="2" type="ORF">GCM10009740_03210</name>
</gene>
<dbReference type="InterPro" id="IPR027417">
    <property type="entry name" value="P-loop_NTPase"/>
</dbReference>
<evidence type="ECO:0000313" key="2">
    <source>
        <dbReference type="EMBL" id="GAA2018656.1"/>
    </source>
</evidence>
<dbReference type="InterPro" id="IPR050625">
    <property type="entry name" value="ParA/MinD_ATPase"/>
</dbReference>
<dbReference type="RefSeq" id="WP_343986490.1">
    <property type="nucleotide sequence ID" value="NZ_BAAANB010000001.1"/>
</dbReference>